<dbReference type="SUPFAM" id="SSF47986">
    <property type="entry name" value="DEATH domain"/>
    <property type="match status" value="1"/>
</dbReference>
<proteinExistence type="predicted"/>
<feature type="compositionally biased region" description="Acidic residues" evidence="2">
    <location>
        <begin position="482"/>
        <end position="500"/>
    </location>
</feature>
<dbReference type="InterPro" id="IPR011029">
    <property type="entry name" value="DEATH-like_dom_sf"/>
</dbReference>
<dbReference type="Pfam" id="PF00619">
    <property type="entry name" value="CARD"/>
    <property type="match status" value="1"/>
</dbReference>
<feature type="coiled-coil region" evidence="1">
    <location>
        <begin position="395"/>
        <end position="450"/>
    </location>
</feature>
<dbReference type="InterPro" id="IPR037939">
    <property type="entry name" value="CRADD"/>
</dbReference>
<dbReference type="SMART" id="SM00114">
    <property type="entry name" value="CARD"/>
    <property type="match status" value="1"/>
</dbReference>
<dbReference type="Gene3D" id="1.10.533.10">
    <property type="entry name" value="Death Domain, Fas"/>
    <property type="match status" value="1"/>
</dbReference>
<reference evidence="4 5" key="1">
    <citation type="submission" date="2022-05" db="EMBL/GenBank/DDBJ databases">
        <authorList>
            <consortium name="Genoscope - CEA"/>
            <person name="William W."/>
        </authorList>
    </citation>
    <scope>NUCLEOTIDE SEQUENCE [LARGE SCALE GENOMIC DNA]</scope>
</reference>
<dbReference type="CDD" id="cd01671">
    <property type="entry name" value="CARD"/>
    <property type="match status" value="1"/>
</dbReference>
<name>A0ABN8QGU5_9CNID</name>
<feature type="coiled-coil region" evidence="1">
    <location>
        <begin position="125"/>
        <end position="348"/>
    </location>
</feature>
<evidence type="ECO:0000259" key="3">
    <source>
        <dbReference type="PROSITE" id="PS50209"/>
    </source>
</evidence>
<evidence type="ECO:0000256" key="2">
    <source>
        <dbReference type="SAM" id="MobiDB-lite"/>
    </source>
</evidence>
<accession>A0ABN8QGU5</accession>
<evidence type="ECO:0000313" key="4">
    <source>
        <dbReference type="EMBL" id="CAH3162082.1"/>
    </source>
</evidence>
<dbReference type="PANTHER" id="PTHR15034:SF5">
    <property type="entry name" value="DEATH DOMAIN-CONTAINING PROTEIN CRADD"/>
    <property type="match status" value="1"/>
</dbReference>
<feature type="domain" description="CARD" evidence="3">
    <location>
        <begin position="1"/>
        <end position="91"/>
    </location>
</feature>
<dbReference type="PROSITE" id="PS50209">
    <property type="entry name" value="CARD"/>
    <property type="match status" value="1"/>
</dbReference>
<feature type="non-terminal residue" evidence="4">
    <location>
        <position position="575"/>
    </location>
</feature>
<comment type="caution">
    <text evidence="4">The sequence shown here is derived from an EMBL/GenBank/DDBJ whole genome shotgun (WGS) entry which is preliminary data.</text>
</comment>
<protein>
    <recommendedName>
        <fullName evidence="3">CARD domain-containing protein</fullName>
    </recommendedName>
</protein>
<organism evidence="4 5">
    <name type="scientific">Porites lobata</name>
    <dbReference type="NCBI Taxonomy" id="104759"/>
    <lineage>
        <taxon>Eukaryota</taxon>
        <taxon>Metazoa</taxon>
        <taxon>Cnidaria</taxon>
        <taxon>Anthozoa</taxon>
        <taxon>Hexacorallia</taxon>
        <taxon>Scleractinia</taxon>
        <taxon>Fungiina</taxon>
        <taxon>Poritidae</taxon>
        <taxon>Porites</taxon>
    </lineage>
</organism>
<sequence>MDEIWESLKSHRVQIVQQLRVDRSLLFDHLRSKEVFDSEDCELVNAEKTKERKASKLLDILKTKDSDGLVHFLDVLQLLNPGLYEVLTGQKATTRENPIINEVSGMCVLTDLDPQRDMDILGNHLKRAVGDLQEMTLRYDQLLKENQQQSKVLSKVTADRELDFKRLQTVKDQLRKAVERAEEAQNTAQKFEEDASVQRKEFEKAMGGWFLGLVAVLMKLVTSEEEAKQLKKKLEEERKRNEELMHYNEKERRHSLILAEEIALRRSSLDRTKKLTTSLHKVQMEKDQAEAEFSELKEWSEALKACFDIEKKNKKELQKRYDNLLANCSQLRKQIRELKFELANSQQQELNVKAQNDELTGFVNKYKEQCDFHGKEMIKAINEKFEARSERELIYQQLREALKEKDETLKRLVMETKEYNLRQEMAIAETQRLKERLMRTEEELISLKRKTSVKYKSSLVSDSNLFHCCWAFYPRPLHTSSDEEDNDDDDDADADDDDSGECTQLIKSIKRQLTFASLSLCPRDLSGTGPEIISYARSLSRLPCQTLNRLLCQPGVNISPASNLFEFDFLSFSSV</sequence>
<evidence type="ECO:0000313" key="5">
    <source>
        <dbReference type="Proteomes" id="UP001159405"/>
    </source>
</evidence>
<keyword evidence="5" id="KW-1185">Reference proteome</keyword>
<feature type="region of interest" description="Disordered" evidence="2">
    <location>
        <begin position="480"/>
        <end position="500"/>
    </location>
</feature>
<dbReference type="InterPro" id="IPR001315">
    <property type="entry name" value="CARD"/>
</dbReference>
<gene>
    <name evidence="4" type="ORF">PLOB_00005147</name>
</gene>
<keyword evidence="1" id="KW-0175">Coiled coil</keyword>
<dbReference type="PANTHER" id="PTHR15034">
    <property type="entry name" value="DEATH DOMAIN-CONTAINING PROTEIN CRADD"/>
    <property type="match status" value="1"/>
</dbReference>
<dbReference type="Proteomes" id="UP001159405">
    <property type="component" value="Unassembled WGS sequence"/>
</dbReference>
<dbReference type="EMBL" id="CALNXK010000122">
    <property type="protein sequence ID" value="CAH3162082.1"/>
    <property type="molecule type" value="Genomic_DNA"/>
</dbReference>
<evidence type="ECO:0000256" key="1">
    <source>
        <dbReference type="SAM" id="Coils"/>
    </source>
</evidence>